<sequence length="16" mass="1749">MCLCGNILQSFCNTSD</sequence>
<evidence type="ECO:0000313" key="1">
    <source>
        <dbReference type="EMBL" id="JAH81795.1"/>
    </source>
</evidence>
<dbReference type="EMBL" id="GBXM01026782">
    <property type="protein sequence ID" value="JAH81795.1"/>
    <property type="molecule type" value="Transcribed_RNA"/>
</dbReference>
<proteinExistence type="predicted"/>
<protein>
    <submittedName>
        <fullName evidence="1">Uncharacterized protein</fullName>
    </submittedName>
</protein>
<dbReference type="AlphaFoldDB" id="A0A0E9VWY4"/>
<organism evidence="1">
    <name type="scientific">Anguilla anguilla</name>
    <name type="common">European freshwater eel</name>
    <name type="synonym">Muraena anguilla</name>
    <dbReference type="NCBI Taxonomy" id="7936"/>
    <lineage>
        <taxon>Eukaryota</taxon>
        <taxon>Metazoa</taxon>
        <taxon>Chordata</taxon>
        <taxon>Craniata</taxon>
        <taxon>Vertebrata</taxon>
        <taxon>Euteleostomi</taxon>
        <taxon>Actinopterygii</taxon>
        <taxon>Neopterygii</taxon>
        <taxon>Teleostei</taxon>
        <taxon>Anguilliformes</taxon>
        <taxon>Anguillidae</taxon>
        <taxon>Anguilla</taxon>
    </lineage>
</organism>
<accession>A0A0E9VWY4</accession>
<reference evidence="1" key="1">
    <citation type="submission" date="2014-11" db="EMBL/GenBank/DDBJ databases">
        <authorList>
            <person name="Amaro Gonzalez C."/>
        </authorList>
    </citation>
    <scope>NUCLEOTIDE SEQUENCE</scope>
</reference>
<name>A0A0E9VWY4_ANGAN</name>
<reference evidence="1" key="2">
    <citation type="journal article" date="2015" name="Fish Shellfish Immunol.">
        <title>Early steps in the European eel (Anguilla anguilla)-Vibrio vulnificus interaction in the gills: Role of the RtxA13 toxin.</title>
        <authorList>
            <person name="Callol A."/>
            <person name="Pajuelo D."/>
            <person name="Ebbesson L."/>
            <person name="Teles M."/>
            <person name="MacKenzie S."/>
            <person name="Amaro C."/>
        </authorList>
    </citation>
    <scope>NUCLEOTIDE SEQUENCE</scope>
</reference>